<reference evidence="2 3" key="1">
    <citation type="submission" date="2005-12" db="EMBL/GenBank/DDBJ databases">
        <authorList>
            <person name="Moran M.A."/>
            <person name="Ferriera S."/>
            <person name="Johnson J."/>
            <person name="Kravitz S."/>
            <person name="Halpern A."/>
            <person name="Remington K."/>
            <person name="Beeson K."/>
            <person name="Tran B."/>
            <person name="Rogers Y.-H."/>
            <person name="Friedman R."/>
            <person name="Venter J.C."/>
        </authorList>
    </citation>
    <scope>NUCLEOTIDE SEQUENCE [LARGE SCALE GENOMIC DNA]</scope>
    <source>
        <strain evidence="3">ATCC BAA-591 / DSM 15170 / ISM</strain>
    </source>
</reference>
<dbReference type="RefSeq" id="WP_009812112.1">
    <property type="nucleotide sequence ID" value="NZ_CH724156.1"/>
</dbReference>
<dbReference type="eggNOG" id="ENOG5033Y6N">
    <property type="taxonomic scope" value="Bacteria"/>
</dbReference>
<dbReference type="AlphaFoldDB" id="A3SH74"/>
<accession>A3SH74</accession>
<organism evidence="2 3">
    <name type="scientific">Roseovarius nubinhibens (strain ATCC BAA-591 / DSM 15170 / ISM)</name>
    <dbReference type="NCBI Taxonomy" id="89187"/>
    <lineage>
        <taxon>Bacteria</taxon>
        <taxon>Pseudomonadati</taxon>
        <taxon>Pseudomonadota</taxon>
        <taxon>Alphaproteobacteria</taxon>
        <taxon>Rhodobacterales</taxon>
        <taxon>Roseobacteraceae</taxon>
        <taxon>Roseovarius</taxon>
    </lineage>
</organism>
<evidence type="ECO:0000313" key="3">
    <source>
        <dbReference type="Proteomes" id="UP000005954"/>
    </source>
</evidence>
<protein>
    <recommendedName>
        <fullName evidence="4">DUF4274 domain-containing protein</fullName>
    </recommendedName>
</protein>
<dbReference type="HOGENOM" id="CLU_1030070_0_0_5"/>
<sequence>MAATTWSDGDVDRHLQLVRQSERPALGAMARAYDWDQYPEPVLGWVMAQQSVDMQSALATFFNGAPERFNYLHKRDVPEKFRGACRVLDNICLRINSGFYLMGEAEPAAEVTRLDDMLAARLRNWLKAQREDRREGSLGRWVLDEAMMAAVLDPEAAVPLGRRPLTPRAVVAPSSAQQSAQQSARRDRARPATRGQARLPELLPPARCAVPHAAAQGAPVTEHVTKDATGDVTGAKAARLGAVLAGVARVLHPLACKIHGLRQKIRGGRG</sequence>
<proteinExistence type="predicted"/>
<feature type="compositionally biased region" description="Low complexity" evidence="1">
    <location>
        <begin position="168"/>
        <end position="183"/>
    </location>
</feature>
<comment type="caution">
    <text evidence="2">The sequence shown here is derived from an EMBL/GenBank/DDBJ whole genome shotgun (WGS) entry which is preliminary data.</text>
</comment>
<name>A3SH74_ROSNI</name>
<keyword evidence="3" id="KW-1185">Reference proteome</keyword>
<evidence type="ECO:0000256" key="1">
    <source>
        <dbReference type="SAM" id="MobiDB-lite"/>
    </source>
</evidence>
<evidence type="ECO:0008006" key="4">
    <source>
        <dbReference type="Google" id="ProtNLM"/>
    </source>
</evidence>
<dbReference type="Proteomes" id="UP000005954">
    <property type="component" value="Unassembled WGS sequence"/>
</dbReference>
<dbReference type="EMBL" id="AALY01000001">
    <property type="protein sequence ID" value="EAP76705.1"/>
    <property type="molecule type" value="Genomic_DNA"/>
</dbReference>
<feature type="region of interest" description="Disordered" evidence="1">
    <location>
        <begin position="168"/>
        <end position="198"/>
    </location>
</feature>
<dbReference type="OrthoDB" id="7739838at2"/>
<gene>
    <name evidence="2" type="ORF">ISM_00410</name>
</gene>
<dbReference type="STRING" id="89187.ISM_00410"/>
<evidence type="ECO:0000313" key="2">
    <source>
        <dbReference type="EMBL" id="EAP76705.1"/>
    </source>
</evidence>